<evidence type="ECO:0000259" key="1">
    <source>
        <dbReference type="Pfam" id="PF18894"/>
    </source>
</evidence>
<proteinExistence type="predicted"/>
<name>A0A2M8L5I4_9BACT</name>
<evidence type="ECO:0000313" key="2">
    <source>
        <dbReference type="EMBL" id="PJE69056.1"/>
    </source>
</evidence>
<comment type="caution">
    <text evidence="2">The sequence shown here is derived from an EMBL/GenBank/DDBJ whole genome shotgun (WGS) entry which is preliminary data.</text>
</comment>
<dbReference type="Pfam" id="PF18894">
    <property type="entry name" value="PhageMetallopep"/>
    <property type="match status" value="1"/>
</dbReference>
<dbReference type="AlphaFoldDB" id="A0A2M8L5I4"/>
<sequence>MEWQPAPDLKSEVKKIILHLDFSHINPKQIFTFRSFGSRSRARARIWGFPRIWQQALKTSASYCLEVISEKFDHLSEENKQRILIHELLHIPKNFSGALLAHRRRGAVINAREVEKLFKKLKK</sequence>
<accession>A0A2M8L5I4</accession>
<protein>
    <submittedName>
        <fullName evidence="2">Metallopeptidase</fullName>
    </submittedName>
</protein>
<dbReference type="InterPro" id="IPR043998">
    <property type="entry name" value="Put_Metallopep"/>
</dbReference>
<dbReference type="EMBL" id="PFEL01000065">
    <property type="protein sequence ID" value="PJE69056.1"/>
    <property type="molecule type" value="Genomic_DNA"/>
</dbReference>
<feature type="domain" description="Putative phage metallopeptidase" evidence="1">
    <location>
        <begin position="1"/>
        <end position="100"/>
    </location>
</feature>
<dbReference type="Proteomes" id="UP000229500">
    <property type="component" value="Unassembled WGS sequence"/>
</dbReference>
<organism evidence="2 3">
    <name type="scientific">Candidatus Shapirobacteria bacterium CG10_big_fil_rev_8_21_14_0_10_38_14</name>
    <dbReference type="NCBI Taxonomy" id="1974483"/>
    <lineage>
        <taxon>Bacteria</taxon>
        <taxon>Candidatus Shapironibacteriota</taxon>
    </lineage>
</organism>
<reference evidence="3" key="1">
    <citation type="submission" date="2017-09" db="EMBL/GenBank/DDBJ databases">
        <title>Depth-based differentiation of microbial function through sediment-hosted aquifers and enrichment of novel symbionts in the deep terrestrial subsurface.</title>
        <authorList>
            <person name="Probst A.J."/>
            <person name="Ladd B."/>
            <person name="Jarett J.K."/>
            <person name="Geller-Mcgrath D.E."/>
            <person name="Sieber C.M.K."/>
            <person name="Emerson J.B."/>
            <person name="Anantharaman K."/>
            <person name="Thomas B.C."/>
            <person name="Malmstrom R."/>
            <person name="Stieglmeier M."/>
            <person name="Klingl A."/>
            <person name="Woyke T."/>
            <person name="Ryan C.M."/>
            <person name="Banfield J.F."/>
        </authorList>
    </citation>
    <scope>NUCLEOTIDE SEQUENCE [LARGE SCALE GENOMIC DNA]</scope>
</reference>
<evidence type="ECO:0000313" key="3">
    <source>
        <dbReference type="Proteomes" id="UP000229500"/>
    </source>
</evidence>
<gene>
    <name evidence="2" type="ORF">COU96_01705</name>
</gene>